<dbReference type="SMART" id="SM00049">
    <property type="entry name" value="DEP"/>
    <property type="match status" value="1"/>
</dbReference>
<sequence>MLRMELLNNIASSPDPLHQVDIVYKRPLAYSKMESLIKEMQDEETGVPVRSQKVFLSSIPAAFAGYDIIEWLMERLSIEDSVEAIHLANLMCQHGYFFPVGTNNNPNMNFSVKVC</sequence>
<evidence type="ECO:0000256" key="1">
    <source>
        <dbReference type="ARBA" id="ARBA00022700"/>
    </source>
</evidence>
<protein>
    <submittedName>
        <fullName evidence="3">Regulator of G-protein signaling 7</fullName>
    </submittedName>
</protein>
<dbReference type="InterPro" id="IPR000591">
    <property type="entry name" value="DEP_dom"/>
</dbReference>
<dbReference type="GO" id="GO:0005886">
    <property type="term" value="C:plasma membrane"/>
    <property type="evidence" value="ECO:0007669"/>
    <property type="project" value="TreeGrafter"/>
</dbReference>
<dbReference type="PANTHER" id="PTHR45746:SF5">
    <property type="entry name" value="REGULATOR OF G-PROTEIN SIGNALING 7"/>
    <property type="match status" value="1"/>
</dbReference>
<dbReference type="EMBL" id="LNIX01000002">
    <property type="protein sequence ID" value="OXA59090.1"/>
    <property type="molecule type" value="Genomic_DNA"/>
</dbReference>
<gene>
    <name evidence="3" type="ORF">Fcan01_04453</name>
</gene>
<feature type="domain" description="DEP" evidence="2">
    <location>
        <begin position="43"/>
        <end position="115"/>
    </location>
</feature>
<evidence type="ECO:0000313" key="3">
    <source>
        <dbReference type="EMBL" id="OXA59090.1"/>
    </source>
</evidence>
<dbReference type="GO" id="GO:0005096">
    <property type="term" value="F:GTPase activator activity"/>
    <property type="evidence" value="ECO:0007669"/>
    <property type="project" value="TreeGrafter"/>
</dbReference>
<dbReference type="GO" id="GO:0005737">
    <property type="term" value="C:cytoplasm"/>
    <property type="evidence" value="ECO:0007669"/>
    <property type="project" value="TreeGrafter"/>
</dbReference>
<dbReference type="InterPro" id="IPR036390">
    <property type="entry name" value="WH_DNA-bd_sf"/>
</dbReference>
<dbReference type="Proteomes" id="UP000198287">
    <property type="component" value="Unassembled WGS sequence"/>
</dbReference>
<comment type="caution">
    <text evidence="3">The sequence shown here is derived from an EMBL/GenBank/DDBJ whole genome shotgun (WGS) entry which is preliminary data.</text>
</comment>
<dbReference type="InterPro" id="IPR036388">
    <property type="entry name" value="WH-like_DNA-bd_sf"/>
</dbReference>
<dbReference type="Gene3D" id="1.10.10.10">
    <property type="entry name" value="Winged helix-like DNA-binding domain superfamily/Winged helix DNA-binding domain"/>
    <property type="match status" value="1"/>
</dbReference>
<dbReference type="AlphaFoldDB" id="A0A226EP80"/>
<accession>A0A226EP80</accession>
<organism evidence="3 4">
    <name type="scientific">Folsomia candida</name>
    <name type="common">Springtail</name>
    <dbReference type="NCBI Taxonomy" id="158441"/>
    <lineage>
        <taxon>Eukaryota</taxon>
        <taxon>Metazoa</taxon>
        <taxon>Ecdysozoa</taxon>
        <taxon>Arthropoda</taxon>
        <taxon>Hexapoda</taxon>
        <taxon>Collembola</taxon>
        <taxon>Entomobryomorpha</taxon>
        <taxon>Isotomoidea</taxon>
        <taxon>Isotomidae</taxon>
        <taxon>Proisotominae</taxon>
        <taxon>Folsomia</taxon>
    </lineage>
</organism>
<reference evidence="3 4" key="1">
    <citation type="submission" date="2015-12" db="EMBL/GenBank/DDBJ databases">
        <title>The genome of Folsomia candida.</title>
        <authorList>
            <person name="Faddeeva A."/>
            <person name="Derks M.F."/>
            <person name="Anvar Y."/>
            <person name="Smit S."/>
            <person name="Van Straalen N."/>
            <person name="Roelofs D."/>
        </authorList>
    </citation>
    <scope>NUCLEOTIDE SEQUENCE [LARGE SCALE GENOMIC DNA]</scope>
    <source>
        <strain evidence="3 4">VU population</strain>
        <tissue evidence="3">Whole body</tissue>
    </source>
</reference>
<dbReference type="STRING" id="158441.A0A226EP80"/>
<evidence type="ECO:0000259" key="2">
    <source>
        <dbReference type="PROSITE" id="PS50186"/>
    </source>
</evidence>
<dbReference type="GO" id="GO:0009968">
    <property type="term" value="P:negative regulation of signal transduction"/>
    <property type="evidence" value="ECO:0007669"/>
    <property type="project" value="UniProtKB-KW"/>
</dbReference>
<dbReference type="GO" id="GO:0035556">
    <property type="term" value="P:intracellular signal transduction"/>
    <property type="evidence" value="ECO:0007669"/>
    <property type="project" value="InterPro"/>
</dbReference>
<proteinExistence type="predicted"/>
<dbReference type="SUPFAM" id="SSF46785">
    <property type="entry name" value="Winged helix' DNA-binding domain"/>
    <property type="match status" value="1"/>
</dbReference>
<dbReference type="GO" id="GO:0043005">
    <property type="term" value="C:neuron projection"/>
    <property type="evidence" value="ECO:0007669"/>
    <property type="project" value="TreeGrafter"/>
</dbReference>
<dbReference type="Pfam" id="PF00610">
    <property type="entry name" value="DEP"/>
    <property type="match status" value="1"/>
</dbReference>
<dbReference type="GO" id="GO:0008277">
    <property type="term" value="P:regulation of G protein-coupled receptor signaling pathway"/>
    <property type="evidence" value="ECO:0007669"/>
    <property type="project" value="InterPro"/>
</dbReference>
<dbReference type="OrthoDB" id="196547at2759"/>
<dbReference type="InterPro" id="IPR047016">
    <property type="entry name" value="RGS6/7/9/11"/>
</dbReference>
<dbReference type="CDD" id="cd04450">
    <property type="entry name" value="DEP_RGS7-like"/>
    <property type="match status" value="1"/>
</dbReference>
<dbReference type="PROSITE" id="PS50186">
    <property type="entry name" value="DEP"/>
    <property type="match status" value="1"/>
</dbReference>
<keyword evidence="4" id="KW-1185">Reference proteome</keyword>
<name>A0A226EP80_FOLCA</name>
<dbReference type="PANTHER" id="PTHR45746">
    <property type="entry name" value="LP21163P"/>
    <property type="match status" value="1"/>
</dbReference>
<evidence type="ECO:0000313" key="4">
    <source>
        <dbReference type="Proteomes" id="UP000198287"/>
    </source>
</evidence>
<keyword evidence="1" id="KW-0734">Signal transduction inhibitor</keyword>